<dbReference type="AlphaFoldDB" id="A0A9D4L407"/>
<protein>
    <submittedName>
        <fullName evidence="1">Uncharacterized protein</fullName>
    </submittedName>
</protein>
<proteinExistence type="predicted"/>
<evidence type="ECO:0000313" key="1">
    <source>
        <dbReference type="EMBL" id="KAH3851211.1"/>
    </source>
</evidence>
<sequence length="67" mass="7559">MGIPEDQLTAECVYTGRSTDPKVCLPVEYPNILLAELSFVLPQCKRVNVMNRSVRECCPESDQLTEK</sequence>
<organism evidence="1 2">
    <name type="scientific">Dreissena polymorpha</name>
    <name type="common">Zebra mussel</name>
    <name type="synonym">Mytilus polymorpha</name>
    <dbReference type="NCBI Taxonomy" id="45954"/>
    <lineage>
        <taxon>Eukaryota</taxon>
        <taxon>Metazoa</taxon>
        <taxon>Spiralia</taxon>
        <taxon>Lophotrochozoa</taxon>
        <taxon>Mollusca</taxon>
        <taxon>Bivalvia</taxon>
        <taxon>Autobranchia</taxon>
        <taxon>Heteroconchia</taxon>
        <taxon>Euheterodonta</taxon>
        <taxon>Imparidentia</taxon>
        <taxon>Neoheterodontei</taxon>
        <taxon>Myida</taxon>
        <taxon>Dreissenoidea</taxon>
        <taxon>Dreissenidae</taxon>
        <taxon>Dreissena</taxon>
    </lineage>
</organism>
<dbReference type="Proteomes" id="UP000828390">
    <property type="component" value="Unassembled WGS sequence"/>
</dbReference>
<reference evidence="1" key="2">
    <citation type="submission" date="2020-11" db="EMBL/GenBank/DDBJ databases">
        <authorList>
            <person name="McCartney M.A."/>
            <person name="Auch B."/>
            <person name="Kono T."/>
            <person name="Mallez S."/>
            <person name="Becker A."/>
            <person name="Gohl D.M."/>
            <person name="Silverstein K.A.T."/>
            <person name="Koren S."/>
            <person name="Bechman K.B."/>
            <person name="Herman A."/>
            <person name="Abrahante J.E."/>
            <person name="Garbe J."/>
        </authorList>
    </citation>
    <scope>NUCLEOTIDE SEQUENCE</scope>
    <source>
        <strain evidence="1">Duluth1</strain>
        <tissue evidence="1">Whole animal</tissue>
    </source>
</reference>
<comment type="caution">
    <text evidence="1">The sequence shown here is derived from an EMBL/GenBank/DDBJ whole genome shotgun (WGS) entry which is preliminary data.</text>
</comment>
<name>A0A9D4L407_DREPO</name>
<dbReference type="EMBL" id="JAIWYP010000003">
    <property type="protein sequence ID" value="KAH3851211.1"/>
    <property type="molecule type" value="Genomic_DNA"/>
</dbReference>
<evidence type="ECO:0000313" key="2">
    <source>
        <dbReference type="Proteomes" id="UP000828390"/>
    </source>
</evidence>
<accession>A0A9D4L407</accession>
<reference evidence="1" key="1">
    <citation type="journal article" date="2019" name="bioRxiv">
        <title>The Genome of the Zebra Mussel, Dreissena polymorpha: A Resource for Invasive Species Research.</title>
        <authorList>
            <person name="McCartney M.A."/>
            <person name="Auch B."/>
            <person name="Kono T."/>
            <person name="Mallez S."/>
            <person name="Zhang Y."/>
            <person name="Obille A."/>
            <person name="Becker A."/>
            <person name="Abrahante J.E."/>
            <person name="Garbe J."/>
            <person name="Badalamenti J.P."/>
            <person name="Herman A."/>
            <person name="Mangelson H."/>
            <person name="Liachko I."/>
            <person name="Sullivan S."/>
            <person name="Sone E.D."/>
            <person name="Koren S."/>
            <person name="Silverstein K.A.T."/>
            <person name="Beckman K.B."/>
            <person name="Gohl D.M."/>
        </authorList>
    </citation>
    <scope>NUCLEOTIDE SEQUENCE</scope>
    <source>
        <strain evidence="1">Duluth1</strain>
        <tissue evidence="1">Whole animal</tissue>
    </source>
</reference>
<gene>
    <name evidence="1" type="ORF">DPMN_093690</name>
</gene>
<keyword evidence="2" id="KW-1185">Reference proteome</keyword>